<evidence type="ECO:0000313" key="2">
    <source>
        <dbReference type="Proteomes" id="UP001162483"/>
    </source>
</evidence>
<keyword evidence="2" id="KW-1185">Reference proteome</keyword>
<dbReference type="Proteomes" id="UP001162483">
    <property type="component" value="Unassembled WGS sequence"/>
</dbReference>
<name>A0ABN9HRH5_9NEOB</name>
<sequence length="61" mass="6717">MSEVTSCLLLFKRSGPHSEVPYSDRCSAVSSLKMGMQFMNGNSLLHCSYPAFMYMGRMGSG</sequence>
<evidence type="ECO:0000313" key="1">
    <source>
        <dbReference type="EMBL" id="CAI9624234.1"/>
    </source>
</evidence>
<proteinExistence type="predicted"/>
<reference evidence="1" key="1">
    <citation type="submission" date="2023-05" db="EMBL/GenBank/DDBJ databases">
        <authorList>
            <person name="Stuckert A."/>
        </authorList>
    </citation>
    <scope>NUCLEOTIDE SEQUENCE</scope>
</reference>
<comment type="caution">
    <text evidence="1">The sequence shown here is derived from an EMBL/GenBank/DDBJ whole genome shotgun (WGS) entry which is preliminary data.</text>
</comment>
<accession>A0ABN9HRH5</accession>
<protein>
    <submittedName>
        <fullName evidence="1">Uncharacterized protein</fullName>
    </submittedName>
</protein>
<gene>
    <name evidence="1" type="ORF">SPARVUS_LOCUS16610021</name>
</gene>
<dbReference type="EMBL" id="CATNWA010021855">
    <property type="protein sequence ID" value="CAI9624234.1"/>
    <property type="molecule type" value="Genomic_DNA"/>
</dbReference>
<organism evidence="1 2">
    <name type="scientific">Staurois parvus</name>
    <dbReference type="NCBI Taxonomy" id="386267"/>
    <lineage>
        <taxon>Eukaryota</taxon>
        <taxon>Metazoa</taxon>
        <taxon>Chordata</taxon>
        <taxon>Craniata</taxon>
        <taxon>Vertebrata</taxon>
        <taxon>Euteleostomi</taxon>
        <taxon>Amphibia</taxon>
        <taxon>Batrachia</taxon>
        <taxon>Anura</taxon>
        <taxon>Neobatrachia</taxon>
        <taxon>Ranoidea</taxon>
        <taxon>Ranidae</taxon>
        <taxon>Staurois</taxon>
    </lineage>
</organism>